<reference evidence="3" key="1">
    <citation type="submission" date="2023-03" db="EMBL/GenBank/DDBJ databases">
        <title>Amycolatopsis taiwanensis NBRC 103393.</title>
        <authorList>
            <person name="Ichikawa N."/>
            <person name="Sato H."/>
            <person name="Tonouchi N."/>
        </authorList>
    </citation>
    <scope>NUCLEOTIDE SEQUENCE</scope>
    <source>
        <strain evidence="3">NBRC 103393</strain>
    </source>
</reference>
<feature type="compositionally biased region" description="Low complexity" evidence="1">
    <location>
        <begin position="80"/>
        <end position="98"/>
    </location>
</feature>
<keyword evidence="2" id="KW-0812">Transmembrane</keyword>
<feature type="compositionally biased region" description="Gly residues" evidence="1">
    <location>
        <begin position="70"/>
        <end position="79"/>
    </location>
</feature>
<dbReference type="RefSeq" id="WP_285488890.1">
    <property type="nucleotide sequence ID" value="NZ_BSTI01000015.1"/>
</dbReference>
<keyword evidence="4" id="KW-1185">Reference proteome</keyword>
<evidence type="ECO:0000313" key="3">
    <source>
        <dbReference type="EMBL" id="GLY69263.1"/>
    </source>
</evidence>
<keyword evidence="2" id="KW-0472">Membrane</keyword>
<feature type="compositionally biased region" description="Gly residues" evidence="1">
    <location>
        <begin position="140"/>
        <end position="153"/>
    </location>
</feature>
<dbReference type="EMBL" id="BSTI01000015">
    <property type="protein sequence ID" value="GLY69263.1"/>
    <property type="molecule type" value="Genomic_DNA"/>
</dbReference>
<dbReference type="Proteomes" id="UP001165136">
    <property type="component" value="Unassembled WGS sequence"/>
</dbReference>
<gene>
    <name evidence="3" type="ORF">Atai01_58820</name>
</gene>
<keyword evidence="2" id="KW-1133">Transmembrane helix</keyword>
<dbReference type="AlphaFoldDB" id="A0A9W6VF71"/>
<name>A0A9W6VF71_9PSEU</name>
<sequence length="181" mass="18009">MNDEVSVTEVMDRDGWPEAPSTASARFRVVAVMLAVVLGCGLAALLVHIAAEEQRADNSGPAVFDLSHGPRGGLAGGGVPASPGETTVTGTSTSITVTNQAPPPGPNELPWTPRQSRPTTVTQSPTQPPAHSAPSTTPTGPGGSGGDPGHGGGSPPPKSSPPSSSRPTCILDLLGICIPSG</sequence>
<evidence type="ECO:0000256" key="2">
    <source>
        <dbReference type="SAM" id="Phobius"/>
    </source>
</evidence>
<evidence type="ECO:0000313" key="4">
    <source>
        <dbReference type="Proteomes" id="UP001165136"/>
    </source>
</evidence>
<feature type="region of interest" description="Disordered" evidence="1">
    <location>
        <begin position="56"/>
        <end position="169"/>
    </location>
</feature>
<accession>A0A9W6VF71</accession>
<feature type="region of interest" description="Disordered" evidence="1">
    <location>
        <begin position="1"/>
        <end position="20"/>
    </location>
</feature>
<feature type="transmembrane region" description="Helical" evidence="2">
    <location>
        <begin position="29"/>
        <end position="51"/>
    </location>
</feature>
<proteinExistence type="predicted"/>
<protein>
    <submittedName>
        <fullName evidence="3">Uncharacterized protein</fullName>
    </submittedName>
</protein>
<evidence type="ECO:0000256" key="1">
    <source>
        <dbReference type="SAM" id="MobiDB-lite"/>
    </source>
</evidence>
<comment type="caution">
    <text evidence="3">The sequence shown here is derived from an EMBL/GenBank/DDBJ whole genome shotgun (WGS) entry which is preliminary data.</text>
</comment>
<organism evidence="3 4">
    <name type="scientific">Amycolatopsis taiwanensis</name>
    <dbReference type="NCBI Taxonomy" id="342230"/>
    <lineage>
        <taxon>Bacteria</taxon>
        <taxon>Bacillati</taxon>
        <taxon>Actinomycetota</taxon>
        <taxon>Actinomycetes</taxon>
        <taxon>Pseudonocardiales</taxon>
        <taxon>Pseudonocardiaceae</taxon>
        <taxon>Amycolatopsis</taxon>
    </lineage>
</organism>
<feature type="compositionally biased region" description="Low complexity" evidence="1">
    <location>
        <begin position="115"/>
        <end position="139"/>
    </location>
</feature>